<dbReference type="Proteomes" id="UP001241377">
    <property type="component" value="Unassembled WGS sequence"/>
</dbReference>
<evidence type="ECO:0000313" key="1">
    <source>
        <dbReference type="EMBL" id="KAJ9096253.1"/>
    </source>
</evidence>
<protein>
    <submittedName>
        <fullName evidence="1">Uncharacterized protein</fullName>
    </submittedName>
</protein>
<proteinExistence type="predicted"/>
<organism evidence="1 2">
    <name type="scientific">Naganishia cerealis</name>
    <dbReference type="NCBI Taxonomy" id="610337"/>
    <lineage>
        <taxon>Eukaryota</taxon>
        <taxon>Fungi</taxon>
        <taxon>Dikarya</taxon>
        <taxon>Basidiomycota</taxon>
        <taxon>Agaricomycotina</taxon>
        <taxon>Tremellomycetes</taxon>
        <taxon>Filobasidiales</taxon>
        <taxon>Filobasidiaceae</taxon>
        <taxon>Naganishia</taxon>
    </lineage>
</organism>
<accession>A0ACC2VAV1</accession>
<evidence type="ECO:0000313" key="2">
    <source>
        <dbReference type="Proteomes" id="UP001241377"/>
    </source>
</evidence>
<reference evidence="1" key="1">
    <citation type="submission" date="2023-04" db="EMBL/GenBank/DDBJ databases">
        <title>Draft Genome sequencing of Naganishia species isolated from polar environments using Oxford Nanopore Technology.</title>
        <authorList>
            <person name="Leo P."/>
            <person name="Venkateswaran K."/>
        </authorList>
    </citation>
    <scope>NUCLEOTIDE SEQUENCE</scope>
    <source>
        <strain evidence="1">MNA-CCFEE 5261</strain>
    </source>
</reference>
<name>A0ACC2VAV1_9TREE</name>
<sequence length="660" mass="69617">MGLLTAADKEKIKRVIPKANNKIIDATVARLYIAHPSPTEWTYTGLVGAIVLVDDLVGHTYFLKMVDILGHRGVVWDQELWVNFAYHQDRKFFHTFEIEDCLVGLLFEDTSEASHFYKRVTSRNKHGLKHTVNNKSAIALRDRVHSDGRRQQPGPRGEFMDVNTAQRSRRAKGILYYDDAPPPEWRSLYHELEAAGITEDMIYDNREFIKNYIAQLGGPLVGLEPPVPRRFQRKHEAGTTAAAPAAPVEAPRKHKKAPPPPPPPAANTSSDSASASGSKIPSPASSPSPSPSPSPAVSTPTETPEPQPTPQSRFRLPPKDAIVPPVRNSLLPPPPSVTPQGTGPPSFQSNNRPLPGLPSQNAAPTYQNGVTHNAPPSLANRGNVPPPPPLRSQATPPAPPPSRGNVPPPPPRAPGYRAPQLTGGPPPPPPPRTNRSGPPPPPPRARGATPQHTGTGPSSPQTYQPNQHQTYQPTSVPPPPANNYPPPPAHLPASQPPPPPRAPQAPQAPQAPPRTPQAPQAPPVQSAIPPPPPVQSGVPPPPPLPPAEQLSGGPPPPPPPPDLSSSEPAAPLPVVDASRGALLASIQGAGGIGALKKTDKSQLEKPSALLQEVQGGSSSGGSAPAAAPGQPASLADALASALNQRKGKVAGSDDEDDDDW</sequence>
<keyword evidence="2" id="KW-1185">Reference proteome</keyword>
<comment type="caution">
    <text evidence="1">The sequence shown here is derived from an EMBL/GenBank/DDBJ whole genome shotgun (WGS) entry which is preliminary data.</text>
</comment>
<gene>
    <name evidence="1" type="ORF">QFC19_007217</name>
</gene>
<dbReference type="EMBL" id="JASBWR010000094">
    <property type="protein sequence ID" value="KAJ9096253.1"/>
    <property type="molecule type" value="Genomic_DNA"/>
</dbReference>